<evidence type="ECO:0000256" key="5">
    <source>
        <dbReference type="ARBA" id="ARBA00022729"/>
    </source>
</evidence>
<evidence type="ECO:0000256" key="8">
    <source>
        <dbReference type="ARBA" id="ARBA00023170"/>
    </source>
</evidence>
<evidence type="ECO:0000256" key="12">
    <source>
        <dbReference type="SAM" id="SignalP"/>
    </source>
</evidence>
<evidence type="ECO:0000256" key="11">
    <source>
        <dbReference type="RuleBase" id="RU003357"/>
    </source>
</evidence>
<dbReference type="GO" id="GO:0009279">
    <property type="term" value="C:cell outer membrane"/>
    <property type="evidence" value="ECO:0007669"/>
    <property type="project" value="UniProtKB-SubCell"/>
</dbReference>
<feature type="domain" description="TonB-dependent receptor-like beta-barrel" evidence="13">
    <location>
        <begin position="318"/>
        <end position="789"/>
    </location>
</feature>
<dbReference type="AlphaFoldDB" id="A0A250FWL2"/>
<evidence type="ECO:0000256" key="2">
    <source>
        <dbReference type="ARBA" id="ARBA00022448"/>
    </source>
</evidence>
<dbReference type="KEGG" id="csto:CGC58_07260"/>
<dbReference type="OrthoDB" id="9812892at2"/>
<dbReference type="Pfam" id="PF13715">
    <property type="entry name" value="CarbopepD_reg_2"/>
    <property type="match status" value="1"/>
</dbReference>
<dbReference type="SUPFAM" id="SSF56935">
    <property type="entry name" value="Porins"/>
    <property type="match status" value="1"/>
</dbReference>
<evidence type="ECO:0000313" key="16">
    <source>
        <dbReference type="Proteomes" id="UP000217348"/>
    </source>
</evidence>
<accession>A0A250FWL2</accession>
<dbReference type="InterPro" id="IPR036942">
    <property type="entry name" value="Beta-barrel_TonB_sf"/>
</dbReference>
<proteinExistence type="inferred from homology"/>
<dbReference type="GO" id="GO:0044718">
    <property type="term" value="P:siderophore transmembrane transport"/>
    <property type="evidence" value="ECO:0007669"/>
    <property type="project" value="TreeGrafter"/>
</dbReference>
<dbReference type="PANTHER" id="PTHR30069">
    <property type="entry name" value="TONB-DEPENDENT OUTER MEMBRANE RECEPTOR"/>
    <property type="match status" value="1"/>
</dbReference>
<sequence>MKNIKARFLILLLFCFGFSFADLYAQQPPPRKGTLSGKVIYTDGTPADMVTVFIKSVNRYTQTDEEGFFKIEHLPIGKHYEIEVKTFGNESVKVKVHFTKSNQQITIRLNNNQGISLGEVAVSGSSKGRQAKEQGYAMNVISTKEAILQNIQTTELLGRSAGVKIRQSAGMGSDISFNLNGLTGNSVRIFIDGIPIRNYGRSFSLSSIPPSMIERIEVYKGVLPAELSEDALGGGINVVLKKEMSNSLTTSYSYGSFNTHQWDLNGTYRDKKSGFTANLSSFYNYTDNNYKVWGETIYVTDNTTGEYTHVKAKRFHDKYYSSGIKSNFGFTRKKWADEFLLGFMFSETEKDIQTGATMQVVYGNRRTEYNSRMASLQYKKNDLFFKGLDVSTFTTYSKTNRQVIDTVPYIYTWEGKRAIGRNGKELTWQQGAEAGAPTLAMNDERNLANRSNVHYHITRNHAVGVSYFLGAFTRDIDDPTLPQHIRNRLDQRKYNKQIIGFNYDLNLFSNKLKASLFYKLYRQKVYLTEYDVVRRPNGTVDEKVIVHDRKINDKGYGMSLSYAITPKIMVSASVEKAIRLPGSTELLGNTSEGVTTNLSLKPEYSNNANLGLTLNAFIFGKHEIGGEINLFIRDIRDMILRGVPRTNDDFFRFENLGKVISKGADAELRYNWNKRLFINANVSYTNALFNLEHDPDTGLKYAHYRTRLRNTPYFTANVNAEYLLNDLIQKKSRLAINYNFGYTHEFFKEWEVYGAVGKAIIPTQPLHDVGLTYTFPNQKWTLAFNAKNIFDTQVFDNFALQKPGRAIFGKLTFSVF</sequence>
<dbReference type="SUPFAM" id="SSF49464">
    <property type="entry name" value="Carboxypeptidase regulatory domain-like"/>
    <property type="match status" value="1"/>
</dbReference>
<evidence type="ECO:0000313" key="15">
    <source>
        <dbReference type="EMBL" id="ATA89542.1"/>
    </source>
</evidence>
<dbReference type="RefSeq" id="WP_095896119.1">
    <property type="nucleotide sequence ID" value="NZ_CP022387.1"/>
</dbReference>
<dbReference type="Pfam" id="PF07715">
    <property type="entry name" value="Plug"/>
    <property type="match status" value="1"/>
</dbReference>
<evidence type="ECO:0000256" key="3">
    <source>
        <dbReference type="ARBA" id="ARBA00022452"/>
    </source>
</evidence>
<comment type="subcellular location">
    <subcellularLocation>
        <location evidence="1 10">Cell outer membrane</location>
        <topology evidence="1 10">Multi-pass membrane protein</topology>
    </subcellularLocation>
</comment>
<dbReference type="InterPro" id="IPR039426">
    <property type="entry name" value="TonB-dep_rcpt-like"/>
</dbReference>
<keyword evidence="4 10" id="KW-0812">Transmembrane</keyword>
<keyword evidence="3 10" id="KW-1134">Transmembrane beta strand</keyword>
<keyword evidence="5 12" id="KW-0732">Signal</keyword>
<protein>
    <submittedName>
        <fullName evidence="15">TonB-dependent receptor</fullName>
    </submittedName>
</protein>
<dbReference type="Gene3D" id="2.60.40.1120">
    <property type="entry name" value="Carboxypeptidase-like, regulatory domain"/>
    <property type="match status" value="1"/>
</dbReference>
<evidence type="ECO:0000256" key="6">
    <source>
        <dbReference type="ARBA" id="ARBA00023077"/>
    </source>
</evidence>
<dbReference type="Proteomes" id="UP000217348">
    <property type="component" value="Chromosome"/>
</dbReference>
<organism evidence="15 16">
    <name type="scientific">Capnocytophaga stomatis</name>
    <dbReference type="NCBI Taxonomy" id="1848904"/>
    <lineage>
        <taxon>Bacteria</taxon>
        <taxon>Pseudomonadati</taxon>
        <taxon>Bacteroidota</taxon>
        <taxon>Flavobacteriia</taxon>
        <taxon>Flavobacteriales</taxon>
        <taxon>Flavobacteriaceae</taxon>
        <taxon>Capnocytophaga</taxon>
    </lineage>
</organism>
<feature type="domain" description="TonB-dependent receptor plug" evidence="14">
    <location>
        <begin position="133"/>
        <end position="234"/>
    </location>
</feature>
<dbReference type="PANTHER" id="PTHR30069:SF29">
    <property type="entry name" value="HEMOGLOBIN AND HEMOGLOBIN-HAPTOGLOBIN-BINDING PROTEIN 1-RELATED"/>
    <property type="match status" value="1"/>
</dbReference>
<name>A0A250FWL2_9FLAO</name>
<keyword evidence="6 11" id="KW-0798">TonB box</keyword>
<dbReference type="InterPro" id="IPR008969">
    <property type="entry name" value="CarboxyPept-like_regulatory"/>
</dbReference>
<evidence type="ECO:0000256" key="7">
    <source>
        <dbReference type="ARBA" id="ARBA00023136"/>
    </source>
</evidence>
<keyword evidence="9 10" id="KW-0998">Cell outer membrane</keyword>
<evidence type="ECO:0000256" key="1">
    <source>
        <dbReference type="ARBA" id="ARBA00004571"/>
    </source>
</evidence>
<dbReference type="InterPro" id="IPR012910">
    <property type="entry name" value="Plug_dom"/>
</dbReference>
<feature type="signal peptide" evidence="12">
    <location>
        <begin position="1"/>
        <end position="21"/>
    </location>
</feature>
<keyword evidence="8 15" id="KW-0675">Receptor</keyword>
<evidence type="ECO:0000256" key="10">
    <source>
        <dbReference type="PROSITE-ProRule" id="PRU01360"/>
    </source>
</evidence>
<feature type="chain" id="PRO_5012715983" evidence="12">
    <location>
        <begin position="22"/>
        <end position="816"/>
    </location>
</feature>
<evidence type="ECO:0000259" key="13">
    <source>
        <dbReference type="Pfam" id="PF00593"/>
    </source>
</evidence>
<dbReference type="Gene3D" id="2.40.170.20">
    <property type="entry name" value="TonB-dependent receptor, beta-barrel domain"/>
    <property type="match status" value="1"/>
</dbReference>
<keyword evidence="7 10" id="KW-0472">Membrane</keyword>
<dbReference type="Gene3D" id="2.170.130.10">
    <property type="entry name" value="TonB-dependent receptor, plug domain"/>
    <property type="match status" value="1"/>
</dbReference>
<reference evidence="16" key="1">
    <citation type="submission" date="2017-06" db="EMBL/GenBank/DDBJ databases">
        <title>Capnocytophaga spp. assemblies.</title>
        <authorList>
            <person name="Gulvik C.A."/>
        </authorList>
    </citation>
    <scope>NUCLEOTIDE SEQUENCE [LARGE SCALE GENOMIC DNA]</scope>
    <source>
        <strain evidence="16">H2177</strain>
    </source>
</reference>
<dbReference type="InterPro" id="IPR000531">
    <property type="entry name" value="Beta-barrel_TonB"/>
</dbReference>
<evidence type="ECO:0000256" key="9">
    <source>
        <dbReference type="ARBA" id="ARBA00023237"/>
    </source>
</evidence>
<comment type="similarity">
    <text evidence="10 11">Belongs to the TonB-dependent receptor family.</text>
</comment>
<evidence type="ECO:0000259" key="14">
    <source>
        <dbReference type="Pfam" id="PF07715"/>
    </source>
</evidence>
<gene>
    <name evidence="15" type="ORF">CGC58_07260</name>
</gene>
<dbReference type="InterPro" id="IPR037066">
    <property type="entry name" value="Plug_dom_sf"/>
</dbReference>
<dbReference type="PROSITE" id="PS52016">
    <property type="entry name" value="TONB_DEPENDENT_REC_3"/>
    <property type="match status" value="1"/>
</dbReference>
<evidence type="ECO:0000256" key="4">
    <source>
        <dbReference type="ARBA" id="ARBA00022692"/>
    </source>
</evidence>
<keyword evidence="2 10" id="KW-0813">Transport</keyword>
<dbReference type="Pfam" id="PF00593">
    <property type="entry name" value="TonB_dep_Rec_b-barrel"/>
    <property type="match status" value="1"/>
</dbReference>
<dbReference type="EMBL" id="CP022387">
    <property type="protein sequence ID" value="ATA89542.1"/>
    <property type="molecule type" value="Genomic_DNA"/>
</dbReference>
<dbReference type="GO" id="GO:0015344">
    <property type="term" value="F:siderophore uptake transmembrane transporter activity"/>
    <property type="evidence" value="ECO:0007669"/>
    <property type="project" value="TreeGrafter"/>
</dbReference>